<organism evidence="2 3">
    <name type="scientific">Promicromonospora alba</name>
    <dbReference type="NCBI Taxonomy" id="1616110"/>
    <lineage>
        <taxon>Bacteria</taxon>
        <taxon>Bacillati</taxon>
        <taxon>Actinomycetota</taxon>
        <taxon>Actinomycetes</taxon>
        <taxon>Micrococcales</taxon>
        <taxon>Promicromonosporaceae</taxon>
        <taxon>Promicromonospora</taxon>
    </lineage>
</organism>
<proteinExistence type="predicted"/>
<accession>A0ABV9HRC1</accession>
<dbReference type="Gene3D" id="2.60.40.2700">
    <property type="match status" value="1"/>
</dbReference>
<dbReference type="RefSeq" id="WP_377141570.1">
    <property type="nucleotide sequence ID" value="NZ_JBHSFI010000009.1"/>
</dbReference>
<dbReference type="SMART" id="SM00728">
    <property type="entry name" value="ChW"/>
    <property type="match status" value="3"/>
</dbReference>
<keyword evidence="1" id="KW-0732">Signal</keyword>
<protein>
    <recommendedName>
        <fullName evidence="4">Hydrophobic W protein</fullName>
    </recommendedName>
</protein>
<feature type="chain" id="PRO_5046280634" description="Hydrophobic W protein" evidence="1">
    <location>
        <begin position="27"/>
        <end position="779"/>
    </location>
</feature>
<name>A0ABV9HRC1_9MICO</name>
<evidence type="ECO:0000313" key="2">
    <source>
        <dbReference type="EMBL" id="MFC4631756.1"/>
    </source>
</evidence>
<feature type="signal peptide" evidence="1">
    <location>
        <begin position="1"/>
        <end position="26"/>
    </location>
</feature>
<keyword evidence="3" id="KW-1185">Reference proteome</keyword>
<dbReference type="Proteomes" id="UP001596011">
    <property type="component" value="Unassembled WGS sequence"/>
</dbReference>
<sequence>MARATAALAGGALVASVLVPVGPAFAGMADLPAASSITVGGQVCGTEPVEVTLDREGSTSLKFGAVFDGADVTGAVAVTTDAAGVERSHRTYELIGGVLDGSTGSSDLTDDAVNTLTIRARNEDGTTGPAVACSFLLHRGPSAVLSVFPVLGAETVYVSDGSRRGGVGVPGAFAVASPRTPDAVSFAYGYSMDLRFEPEWRTVPATENAVIPFVPTREGEQYLRVAEVDSTGLIGQATSVRVRVAADGAAQTVPPAVTVRRLGDGLPDDDLAPFRFTLTEDLLPWGSGAGQVALYDGTTELARVAFDNRTEDVLVRRSLAGGGYRDLRLEYVQFPGAVTLTDTAQFCLSSCPFTGGSATVKSWWSSGQTDPSYNSAYWAVSQGFSPTPASYTYQWLRDGVAIANATAQKYLSSPADVGRRVSVRITAHGPSMSPRSVTSTPFTVRARDTMHVEYGLSAIGHPWESNYCYCGASDGQSAGLPGSGQTVQALIADPFSESYGAGTSPPTETDEMPWPFWFETEGYVAGRGWVGQKYRDSTPYVGTIGERRRLEAFRIKPGGPHASFYDVWYRAYVPRYGWLGWAKNGETSGTTGFGYPMEDVQIRVLPKGQVPAASVSGNAPYYSKGTQQAVQVSAYLRPSGWRTAAMGGSTAGLTSTSHRLNAVRLNLVDAPYSGGVQVSAKVEGDGWRPYVSTDRVAGTYHRTNRTAAYRMRLTGEMAEQYDIYYRVHVAGTGWLGWARNNGAAGTASYAYRNTAVQVVLMKKGGRPLMSGYGRVAYLG</sequence>
<dbReference type="Pfam" id="PF07538">
    <property type="entry name" value="ChW"/>
    <property type="match status" value="2"/>
</dbReference>
<gene>
    <name evidence="2" type="ORF">ACFO6V_26180</name>
</gene>
<dbReference type="InterPro" id="IPR006637">
    <property type="entry name" value="ChW"/>
</dbReference>
<evidence type="ECO:0000256" key="1">
    <source>
        <dbReference type="SAM" id="SignalP"/>
    </source>
</evidence>
<reference evidence="3" key="1">
    <citation type="journal article" date="2019" name="Int. J. Syst. Evol. Microbiol.">
        <title>The Global Catalogue of Microorganisms (GCM) 10K type strain sequencing project: providing services to taxonomists for standard genome sequencing and annotation.</title>
        <authorList>
            <consortium name="The Broad Institute Genomics Platform"/>
            <consortium name="The Broad Institute Genome Sequencing Center for Infectious Disease"/>
            <person name="Wu L."/>
            <person name="Ma J."/>
        </authorList>
    </citation>
    <scope>NUCLEOTIDE SEQUENCE [LARGE SCALE GENOMIC DNA]</scope>
    <source>
        <strain evidence="3">CCUG 42722</strain>
    </source>
</reference>
<comment type="caution">
    <text evidence="2">The sequence shown here is derived from an EMBL/GenBank/DDBJ whole genome shotgun (WGS) entry which is preliminary data.</text>
</comment>
<evidence type="ECO:0008006" key="4">
    <source>
        <dbReference type="Google" id="ProtNLM"/>
    </source>
</evidence>
<evidence type="ECO:0000313" key="3">
    <source>
        <dbReference type="Proteomes" id="UP001596011"/>
    </source>
</evidence>
<dbReference type="EMBL" id="JBHSFI010000009">
    <property type="protein sequence ID" value="MFC4631756.1"/>
    <property type="molecule type" value="Genomic_DNA"/>
</dbReference>